<dbReference type="Pfam" id="PF11887">
    <property type="entry name" value="Mce4_CUP1"/>
    <property type="match status" value="1"/>
</dbReference>
<protein>
    <submittedName>
        <fullName evidence="5">MCE family protein</fullName>
    </submittedName>
</protein>
<keyword evidence="2" id="KW-0732">Signal</keyword>
<gene>
    <name evidence="5" type="ORF">EXE63_10140</name>
</gene>
<dbReference type="InterPro" id="IPR024516">
    <property type="entry name" value="Mce_C"/>
</dbReference>
<organism evidence="5 6">
    <name type="scientific">Mycolicibacterium frederiksbergense</name>
    <dbReference type="NCBI Taxonomy" id="117567"/>
    <lineage>
        <taxon>Bacteria</taxon>
        <taxon>Bacillati</taxon>
        <taxon>Actinomycetota</taxon>
        <taxon>Actinomycetes</taxon>
        <taxon>Mycobacteriales</taxon>
        <taxon>Mycobacteriaceae</taxon>
        <taxon>Mycolicibacterium</taxon>
    </lineage>
</organism>
<evidence type="ECO:0000259" key="3">
    <source>
        <dbReference type="Pfam" id="PF02470"/>
    </source>
</evidence>
<feature type="domain" description="Mammalian cell entry C-terminal" evidence="4">
    <location>
        <begin position="127"/>
        <end position="261"/>
    </location>
</feature>
<dbReference type="RefSeq" id="WP_168141831.1">
    <property type="nucleotide sequence ID" value="NZ_CP038799.1"/>
</dbReference>
<name>A0A6H0S597_9MYCO</name>
<dbReference type="InterPro" id="IPR003399">
    <property type="entry name" value="Mce/MlaD"/>
</dbReference>
<evidence type="ECO:0000313" key="5">
    <source>
        <dbReference type="EMBL" id="QIV81207.1"/>
    </source>
</evidence>
<dbReference type="PANTHER" id="PTHR33371">
    <property type="entry name" value="INTERMEMBRANE PHOSPHOLIPID TRANSPORT SYSTEM BINDING PROTEIN MLAD-RELATED"/>
    <property type="match status" value="1"/>
</dbReference>
<feature type="chain" id="PRO_5038358932" evidence="2">
    <location>
        <begin position="30"/>
        <end position="398"/>
    </location>
</feature>
<dbReference type="Proteomes" id="UP000501849">
    <property type="component" value="Chromosome"/>
</dbReference>
<dbReference type="PROSITE" id="PS51257">
    <property type="entry name" value="PROKAR_LIPOPROTEIN"/>
    <property type="match status" value="1"/>
</dbReference>
<evidence type="ECO:0000256" key="1">
    <source>
        <dbReference type="SAM" id="MobiDB-lite"/>
    </source>
</evidence>
<dbReference type="EMBL" id="CP038799">
    <property type="protein sequence ID" value="QIV81207.1"/>
    <property type="molecule type" value="Genomic_DNA"/>
</dbReference>
<dbReference type="GO" id="GO:0005576">
    <property type="term" value="C:extracellular region"/>
    <property type="evidence" value="ECO:0007669"/>
    <property type="project" value="TreeGrafter"/>
</dbReference>
<feature type="domain" description="Mce/MlaD" evidence="3">
    <location>
        <begin position="42"/>
        <end position="117"/>
    </location>
</feature>
<dbReference type="Pfam" id="PF02470">
    <property type="entry name" value="MlaD"/>
    <property type="match status" value="1"/>
</dbReference>
<evidence type="ECO:0000259" key="4">
    <source>
        <dbReference type="Pfam" id="PF11887"/>
    </source>
</evidence>
<accession>A0A6H0S597</accession>
<evidence type="ECO:0000256" key="2">
    <source>
        <dbReference type="SAM" id="SignalP"/>
    </source>
</evidence>
<dbReference type="PANTHER" id="PTHR33371:SF15">
    <property type="entry name" value="LIPOPROTEIN LPRN"/>
    <property type="match status" value="1"/>
</dbReference>
<proteinExistence type="predicted"/>
<dbReference type="InterPro" id="IPR052336">
    <property type="entry name" value="MlaD_Phospholipid_Transporter"/>
</dbReference>
<reference evidence="5 6" key="1">
    <citation type="submission" date="2019-04" db="EMBL/GenBank/DDBJ databases">
        <title>Draft, Whole-Genome Sequence of the Anthracene-degrading Mycobacterium frederiksbergense LB501T, Isolated from a Polycyclic Aromatic Hydrocarbon (PAH)-Contaminated Soil.</title>
        <authorList>
            <person name="Augelletti F."/>
        </authorList>
    </citation>
    <scope>NUCLEOTIDE SEQUENCE [LARGE SCALE GENOMIC DNA]</scope>
    <source>
        <strain evidence="5 6">LB 501T</strain>
    </source>
</reference>
<feature type="region of interest" description="Disordered" evidence="1">
    <location>
        <begin position="376"/>
        <end position="398"/>
    </location>
</feature>
<evidence type="ECO:0000313" key="6">
    <source>
        <dbReference type="Proteomes" id="UP000501849"/>
    </source>
</evidence>
<feature type="signal peptide" evidence="2">
    <location>
        <begin position="1"/>
        <end position="29"/>
    </location>
</feature>
<dbReference type="AlphaFoldDB" id="A0A6H0S597"/>
<sequence>MSARLPRSVLPLAVAACLTVAGCATEGLASLPLPAPGVGAGGYELTAVFGNALNLPANAKVKLAGADIGQVESMVARHYTAVTTLRILDGVQLPQGSTAELRSATPLGDVFVAIKPPTPTAPSAVLLRDGDTIGLDSTTAAATVESLLSAAAVMVNGGAVRNLTNIINGAGKATGDQGQAFGDLIAKTNHTLSTLNARSDQISTALTETSGLLGEIEAKNDTIGELMDAAGPATETLAAHTTQITDLVQLIGDTSVQLQKFPSIAGTDTSGRSAIADINSVAGAWNDVALAPDASLYSLNRLMPALVKATASNAISTRASIDRLVLGSIPDIGFAGDPGLHGPKRYNWHQLVGSLQYTLLRLQERVVGRGPGVPQVPVIPSPTEPGQIIPAPAPQAPR</sequence>
<keyword evidence="6" id="KW-1185">Reference proteome</keyword>
<dbReference type="KEGG" id="mfre:EXE63_10140"/>